<feature type="domain" description="Tox-GHH" evidence="10">
    <location>
        <begin position="1605"/>
        <end position="1656"/>
    </location>
</feature>
<dbReference type="InterPro" id="IPR028916">
    <property type="entry name" value="Tox-GHH_dom"/>
</dbReference>
<keyword evidence="8" id="KW-0472">Membrane</keyword>
<dbReference type="SUPFAM" id="SSF63829">
    <property type="entry name" value="Calcium-dependent phosphotriesterase"/>
    <property type="match status" value="1"/>
</dbReference>
<evidence type="ECO:0000259" key="12">
    <source>
        <dbReference type="Pfam" id="PF25020"/>
    </source>
</evidence>
<evidence type="ECO:0000256" key="2">
    <source>
        <dbReference type="ARBA" id="ARBA00004236"/>
    </source>
</evidence>
<feature type="domain" description="Teneurin-like YD-shell" evidence="14">
    <location>
        <begin position="1138"/>
        <end position="1362"/>
    </location>
</feature>
<protein>
    <submittedName>
        <fullName evidence="15">NHL repeat protein</fullName>
    </submittedName>
</protein>
<dbReference type="Pfam" id="PF25020">
    <property type="entry name" value="TTR_TEN1-4"/>
    <property type="match status" value="1"/>
</dbReference>
<dbReference type="GO" id="GO:0008045">
    <property type="term" value="P:motor neuron axon guidance"/>
    <property type="evidence" value="ECO:0007669"/>
    <property type="project" value="TreeGrafter"/>
</dbReference>
<keyword evidence="3" id="KW-1003">Cell membrane</keyword>
<dbReference type="InterPro" id="IPR056822">
    <property type="entry name" value="TEN_NHL"/>
</dbReference>
<dbReference type="InterPro" id="IPR056823">
    <property type="entry name" value="TEN-like_YD-shell"/>
</dbReference>
<dbReference type="EMBL" id="KE125899">
    <property type="protein sequence ID" value="EPB66827.1"/>
    <property type="molecule type" value="Genomic_DNA"/>
</dbReference>
<dbReference type="Pfam" id="PF24329">
    <property type="entry name" value="FN-plug_TEN1-4"/>
    <property type="match status" value="1"/>
</dbReference>
<dbReference type="InterPro" id="IPR051216">
    <property type="entry name" value="Teneurin"/>
</dbReference>
<proteinExistence type="predicted"/>
<evidence type="ECO:0000256" key="4">
    <source>
        <dbReference type="ARBA" id="ARBA00022536"/>
    </source>
</evidence>
<organism evidence="15 16">
    <name type="scientific">Ancylostoma ceylanicum</name>
    <dbReference type="NCBI Taxonomy" id="53326"/>
    <lineage>
        <taxon>Eukaryota</taxon>
        <taxon>Metazoa</taxon>
        <taxon>Ecdysozoa</taxon>
        <taxon>Nematoda</taxon>
        <taxon>Chromadorea</taxon>
        <taxon>Rhabditida</taxon>
        <taxon>Rhabditina</taxon>
        <taxon>Rhabditomorpha</taxon>
        <taxon>Strongyloidea</taxon>
        <taxon>Ancylostomatidae</taxon>
        <taxon>Ancylostomatinae</taxon>
        <taxon>Ancylostoma</taxon>
    </lineage>
</organism>
<feature type="domain" description="Teneurin 1-4-like FN-plug" evidence="11">
    <location>
        <begin position="172"/>
        <end position="255"/>
    </location>
</feature>
<evidence type="ECO:0000259" key="11">
    <source>
        <dbReference type="Pfam" id="PF24329"/>
    </source>
</evidence>
<evidence type="ECO:0000259" key="14">
    <source>
        <dbReference type="Pfam" id="PF25023"/>
    </source>
</evidence>
<dbReference type="PANTHER" id="PTHR11219:SF69">
    <property type="entry name" value="TENEURIN-A"/>
    <property type="match status" value="1"/>
</dbReference>
<sequence length="1676" mass="185524">MVSVIRGRVVWNGGASSESTSTVALPGVRVSDAANPLYGFTLTRLDGEFDLLVNGGRTVNLQFLRSPFQRIKRSVYVPPNEIVIVDPIRMARDEMRELYARPECAVANRALPTPVLRPEWTVSTEGIPSARDSAATLIVDTRSVLQSLPLPGSSVRLVYDSSRVSASESILVIGLLPEKIDPDLRLVHVLVDIAGRKFEKKLAPSENLTYVWSWDKLNVYRQSDHGMVPANVRIGYEYRACGRPSEIAWVKRRIFMEGARARRLEGGAWSVDIHHHLDAVNGVLEMGNGGRRFIANAVPMLELFVGSNKRRPLECQNCNGLATDASLFRPSALAHGLDGSVFVGDHNLIRRVGPDGQISTVLSLSLPDTSYPYYLAVSPVDGSLAISLPLHKQIWKVSSHSPVDPAANHEVLAGDGTACSAAADACGDGGPAVDAQLFFPKGIAYDGQGNLFVTDGRRLRVIDTTGTIRSIGDTSFDRAPSCDRALFSLAKLQLEWPTSLSVHLPTGQIFVLDSNVVYQLDRAQDTAEIVIGALSTCQNVSSRHVLRNARDIAAATDGSLYVIESDGKKLNQIRRLSADRTSFPVYAGQKTACACDVAACGCDDNASPSSQVSARVALFSSPASVSVDAAGRVYVADAANGKVKRVVPRVARYDSVSRQYSVVDADRNELYLFNRYGLHTSTQSLITGAVLYNFTYNVDTSLGRLTSIHGAGGYQLRFIRANESHCTIETPSGQRTVLVASIYDGVIESVQTGTSEPVRLNYLSGGLLVSRSQGGSATVFEYNEKGQATVMRRDGEEFRIGDEQVSSGRVITTVLRNGAHFATFSSRGSEVAYEGTSPSRIIYMDDGFSVTHGGMTSLLDAQTHPAHGETSILKMKTTVDAIQNPSRRSLTSRFDWRPFVKRGGAERRIAEVGARPRVNGVNAFSVTFDRVTRSDVISAKSEDETLRLTYMDSGELKTIAQEAVMDLEPAYRLANLTIRYDSLGRRNELIWGNRSTQVTYDRQNRIVERVVKGAISTKYAYSKELRHPATVELPGGLKYSLKYDSRGRLRELTTPAAETHHFSATPYGSGRVVKRRIPFTKKSFVAAEDSEGRLLEWLTADEQHHVLKEYDQYGRVVKISRRQRARIGDNEREYATMSRNKRHWRDSSFAVEYDELMRPTSVQAVIAGTAVEPIQLTYDDRTAFMSSFAGYQILRESTMVRIQGFKMMHETSLDAYRSPSSLKIVIGDVRLSLVTTRDSAGRATMNMWRTINGEFAEKRTFDVQGRLASCEMNGKERWSFTYNDDSRPLLVNDMTFDWHAGGVPKKAGRAEYALDGNGWTIKRGDVSFEMDGYGRLIGARGPSIDVKMEYDYQNRLVFYRNGAVGVDIPELSVVIMPNSRPYDTVIGRYMSFGPAHIGRVHFDDVTRSVDPFALEAIEVAPLIPTDLSSWFRLAGLSPSLLPSSDLHLSCHHSVCARSLASFPTRLRVFSQLPSLPSSDLLDETFTSMYPSDDVTFAVEDAGFHELLVLTPNGRMTTVETLPGLTANESALIKSIIEPAHETGWRVFGTSWERHLVRPDPVPQSLTSASLPHFTLVVSRDTAELRNGKTKIFVHFASDAETVNKSLMEDLRRKEGPAVWRAERRRVERGESRQQWTDRERRELLSKGAVAGYTIEMDELSRARFSSVHIWRFAKTT</sequence>
<keyword evidence="5" id="KW-0812">Transmembrane</keyword>
<dbReference type="Proteomes" id="UP000054495">
    <property type="component" value="Unassembled WGS sequence"/>
</dbReference>
<evidence type="ECO:0000256" key="7">
    <source>
        <dbReference type="ARBA" id="ARBA00022989"/>
    </source>
</evidence>
<dbReference type="Gene3D" id="2.180.10.10">
    <property type="entry name" value="RHS repeat-associated core"/>
    <property type="match status" value="2"/>
</dbReference>
<evidence type="ECO:0000259" key="10">
    <source>
        <dbReference type="Pfam" id="PF15636"/>
    </source>
</evidence>
<keyword evidence="7" id="KW-1133">Transmembrane helix</keyword>
<evidence type="ECO:0000256" key="5">
    <source>
        <dbReference type="ARBA" id="ARBA00022692"/>
    </source>
</evidence>
<dbReference type="Pfam" id="PF25021">
    <property type="entry name" value="TEN_NHL"/>
    <property type="match status" value="1"/>
</dbReference>
<accession>A0A0D6LGR5</accession>
<feature type="domain" description="Teneurin TTR-like" evidence="12">
    <location>
        <begin position="2"/>
        <end position="90"/>
    </location>
</feature>
<reference evidence="15 16" key="1">
    <citation type="submission" date="2013-05" db="EMBL/GenBank/DDBJ databases">
        <title>Draft genome of the parasitic nematode Anyclostoma ceylanicum.</title>
        <authorList>
            <person name="Mitreva M."/>
        </authorList>
    </citation>
    <scope>NUCLEOTIDE SEQUENCE [LARGE SCALE GENOMIC DNA]</scope>
</reference>
<dbReference type="Gene3D" id="2.120.10.30">
    <property type="entry name" value="TolB, C-terminal domain"/>
    <property type="match status" value="2"/>
</dbReference>
<gene>
    <name evidence="15" type="ORF">ANCCEY_14079</name>
</gene>
<dbReference type="Gene3D" id="2.40.10.500">
    <property type="match status" value="1"/>
</dbReference>
<dbReference type="Pfam" id="PF15636">
    <property type="entry name" value="Tox-GHH"/>
    <property type="match status" value="1"/>
</dbReference>
<evidence type="ECO:0000259" key="13">
    <source>
        <dbReference type="Pfam" id="PF25021"/>
    </source>
</evidence>
<keyword evidence="4" id="KW-0245">EGF-like domain</keyword>
<dbReference type="GO" id="GO:0005886">
    <property type="term" value="C:plasma membrane"/>
    <property type="evidence" value="ECO:0007669"/>
    <property type="project" value="UniProtKB-SubCell"/>
</dbReference>
<dbReference type="PANTHER" id="PTHR11219">
    <property type="entry name" value="TENEURIN AND N-ACETYLGLUCOSAMINE-1-PHOSPHODIESTER ALPHA-N-ACETYLGLUCOSAMINIDASE"/>
    <property type="match status" value="1"/>
</dbReference>
<keyword evidence="16" id="KW-1185">Reference proteome</keyword>
<evidence type="ECO:0000313" key="15">
    <source>
        <dbReference type="EMBL" id="EPB66827.1"/>
    </source>
</evidence>
<evidence type="ECO:0000256" key="1">
    <source>
        <dbReference type="ARBA" id="ARBA00004167"/>
    </source>
</evidence>
<evidence type="ECO:0000256" key="6">
    <source>
        <dbReference type="ARBA" id="ARBA00022737"/>
    </source>
</evidence>
<keyword evidence="6" id="KW-0677">Repeat</keyword>
<evidence type="ECO:0000256" key="9">
    <source>
        <dbReference type="ARBA" id="ARBA00023157"/>
    </source>
</evidence>
<dbReference type="Pfam" id="PF25023">
    <property type="entry name" value="TEN_YD-shell"/>
    <property type="match status" value="2"/>
</dbReference>
<dbReference type="InterPro" id="IPR011042">
    <property type="entry name" value="6-blade_b-propeller_TolB-like"/>
</dbReference>
<feature type="domain" description="Teneurin-like YD-shell" evidence="14">
    <location>
        <begin position="658"/>
        <end position="1120"/>
    </location>
</feature>
<evidence type="ECO:0000313" key="16">
    <source>
        <dbReference type="Proteomes" id="UP000054495"/>
    </source>
</evidence>
<dbReference type="InterPro" id="IPR057627">
    <property type="entry name" value="FN-plug_TEN1-4"/>
</dbReference>
<evidence type="ECO:0000256" key="3">
    <source>
        <dbReference type="ARBA" id="ARBA00022475"/>
    </source>
</evidence>
<dbReference type="InterPro" id="IPR056820">
    <property type="entry name" value="TEN_TTR-like"/>
</dbReference>
<name>A0A0D6LGR5_9BILA</name>
<feature type="domain" description="Teneurin NHL" evidence="13">
    <location>
        <begin position="304"/>
        <end position="646"/>
    </location>
</feature>
<evidence type="ECO:0000256" key="8">
    <source>
        <dbReference type="ARBA" id="ARBA00023136"/>
    </source>
</evidence>
<keyword evidence="9" id="KW-1015">Disulfide bond</keyword>
<comment type="subcellular location">
    <subcellularLocation>
        <location evidence="2">Cell membrane</location>
    </subcellularLocation>
    <subcellularLocation>
        <location evidence="1">Membrane</location>
        <topology evidence="1">Single-pass membrane protein</topology>
    </subcellularLocation>
</comment>